<dbReference type="InterPro" id="IPR035958">
    <property type="entry name" value="SecB-like_sf"/>
</dbReference>
<comment type="caution">
    <text evidence="1">The sequence shown here is derived from an EMBL/GenBank/DDBJ whole genome shotgun (WGS) entry which is preliminary data.</text>
</comment>
<name>A0ABT2QYA8_9GAMM</name>
<reference evidence="1" key="1">
    <citation type="submission" date="2012-09" db="EMBL/GenBank/DDBJ databases">
        <title>Genome Sequence of alkane-degrading Bacterium Alcanivorax balearicus MACL04.</title>
        <authorList>
            <person name="Lai Q."/>
            <person name="Shao Z."/>
        </authorList>
    </citation>
    <scope>NUCLEOTIDE SEQUENCE</scope>
    <source>
        <strain evidence="1">MACL04</strain>
    </source>
</reference>
<proteinExistence type="predicted"/>
<protein>
    <recommendedName>
        <fullName evidence="3">ASCH domain-containing protein</fullName>
    </recommendedName>
</protein>
<sequence>MERCRLMPQDNEALIVQATAGLELQDITLVRSQYDRPSMVLEGAQLVQQQKRAVRFVVDGHEREGQPLLRVRVDLGVRLVNKNDPGAVFLIIEADYIVDYRIKSDLQEEALKAFAEFNAVHNVWPFWRQHVFDVVDKGRLPRIEVPFFAGLKL</sequence>
<dbReference type="Proteomes" id="UP001064106">
    <property type="component" value="Unassembled WGS sequence"/>
</dbReference>
<dbReference type="EMBL" id="ARXS01000008">
    <property type="protein sequence ID" value="MCU5782504.1"/>
    <property type="molecule type" value="Genomic_DNA"/>
</dbReference>
<evidence type="ECO:0008006" key="3">
    <source>
        <dbReference type="Google" id="ProtNLM"/>
    </source>
</evidence>
<keyword evidence="2" id="KW-1185">Reference proteome</keyword>
<gene>
    <name evidence="1" type="ORF">MA04_01804</name>
</gene>
<evidence type="ECO:0000313" key="1">
    <source>
        <dbReference type="EMBL" id="MCU5782504.1"/>
    </source>
</evidence>
<dbReference type="Gene3D" id="3.10.420.10">
    <property type="entry name" value="SecB-like"/>
    <property type="match status" value="1"/>
</dbReference>
<accession>A0ABT2QYA8</accession>
<dbReference type="SUPFAM" id="SSF54611">
    <property type="entry name" value="SecB-like"/>
    <property type="match status" value="1"/>
</dbReference>
<evidence type="ECO:0000313" key="2">
    <source>
        <dbReference type="Proteomes" id="UP001064106"/>
    </source>
</evidence>
<organism evidence="1 2">
    <name type="scientific">Alloalcanivorax balearicus MACL04</name>
    <dbReference type="NCBI Taxonomy" id="1177182"/>
    <lineage>
        <taxon>Bacteria</taxon>
        <taxon>Pseudomonadati</taxon>
        <taxon>Pseudomonadota</taxon>
        <taxon>Gammaproteobacteria</taxon>
        <taxon>Oceanospirillales</taxon>
        <taxon>Alcanivoracaceae</taxon>
        <taxon>Alloalcanivorax</taxon>
    </lineage>
</organism>